<dbReference type="EMBL" id="JAGXEW010000036">
    <property type="protein sequence ID" value="KAK1154404.1"/>
    <property type="molecule type" value="Genomic_DNA"/>
</dbReference>
<keyword evidence="3" id="KW-0808">Transferase</keyword>
<proteinExistence type="predicted"/>
<evidence type="ECO:0000313" key="3">
    <source>
        <dbReference type="EMBL" id="KAK1154404.1"/>
    </source>
</evidence>
<comment type="caution">
    <text evidence="3">The sequence shown here is derived from an EMBL/GenBank/DDBJ whole genome shotgun (WGS) entry which is preliminary data.</text>
</comment>
<evidence type="ECO:0000313" key="4">
    <source>
        <dbReference type="Proteomes" id="UP001230051"/>
    </source>
</evidence>
<organism evidence="3 4">
    <name type="scientific">Acipenser oxyrinchus oxyrinchus</name>
    <dbReference type="NCBI Taxonomy" id="40147"/>
    <lineage>
        <taxon>Eukaryota</taxon>
        <taxon>Metazoa</taxon>
        <taxon>Chordata</taxon>
        <taxon>Craniata</taxon>
        <taxon>Vertebrata</taxon>
        <taxon>Euteleostomi</taxon>
        <taxon>Actinopterygii</taxon>
        <taxon>Chondrostei</taxon>
        <taxon>Acipenseriformes</taxon>
        <taxon>Acipenseridae</taxon>
        <taxon>Acipenser</taxon>
    </lineage>
</organism>
<sequence>MLLDRGDATLGNPPPAQPIRSRASVSWSLKIKKKLKGVTPFLGKFRPTVGQCCHQCTPESLGMKLLRNSPSLGFQNVLHVNETRTRFRGWLVRRVCGLLFVQERKVYPSPAGDRAERVLRSSRVQSLISSGRPTGGAVAGEGSSHSGETAIAATARRGQAVQILEGIQTSISPPLLRLAGWILLKLLGRVFANVQVSLNQLAALHKAPQLHGAPLVFVSVHKSSLDYALVPLVLFCHSLRVPYMVSSTDLSHTWLRPILQKVGVIFPPRCPMGKADTETGALQCAVLSSCVSELLSEGQHLLLFLEEPGCVERRPSPCSAQWLSWVREAVRSGVVPDVALVPVGIAYDAPVEGLGGSRRQAPRCGGFLSLLLSALSLLGRSHGCVRLDFGQPFSLKEMISSGRLPVRGLPLEEILLPAVMGSRSDSLFADKSLGWVLPATACPQLEDQERHLVASLCKHLLYSATSCSAVMSTSMLSCLLLHRHRKQGVGVPQLARDFSWLLEEVLFRNRDVGFGGSLPEVLCHSMTLLRDSLVLCPPPSAPAPLVAPRSTPQAAMTLSRHCGALQHLFIHEAVGACAVSAMLSEMMDCVNIDEMDFDVALCQEELTERVAQLCQLLPSEALLLPPCQSVYSFAQDSIDSLVRCGILVMEELPRERPLCDLWGRRQALLWKSFDDLSNSDSDCEEPPDRRSYKLNQPNHCPDFFFFLCSVLSPLLRALSWSVCGLQHLYSPLTESECIERMQGFLLDKAQGESSYFESATLEMAATAVWTLRDLGVLKEEPGEGGAVCLQLSEAFQQPLAQGKLCRFIPRFLYH</sequence>
<dbReference type="GO" id="GO:0031966">
    <property type="term" value="C:mitochondrial membrane"/>
    <property type="evidence" value="ECO:0007669"/>
    <property type="project" value="TreeGrafter"/>
</dbReference>
<dbReference type="AlphaFoldDB" id="A0AAD8CNL6"/>
<dbReference type="GO" id="GO:0019432">
    <property type="term" value="P:triglyceride biosynthetic process"/>
    <property type="evidence" value="ECO:0007669"/>
    <property type="project" value="TreeGrafter"/>
</dbReference>
<dbReference type="PANTHER" id="PTHR12563">
    <property type="entry name" value="GLYCEROL-3-PHOSPHATE ACYLTRANSFERASE"/>
    <property type="match status" value="1"/>
</dbReference>
<gene>
    <name evidence="3" type="primary">GPAT2</name>
    <name evidence="3" type="ORF">AOXY_G28750</name>
</gene>
<dbReference type="SMART" id="SM00563">
    <property type="entry name" value="PlsC"/>
    <property type="match status" value="1"/>
</dbReference>
<dbReference type="GO" id="GO:0006631">
    <property type="term" value="P:fatty acid metabolic process"/>
    <property type="evidence" value="ECO:0007669"/>
    <property type="project" value="TreeGrafter"/>
</dbReference>
<feature type="domain" description="Phospholipid/glycerol acyltransferase" evidence="2">
    <location>
        <begin position="215"/>
        <end position="348"/>
    </location>
</feature>
<dbReference type="PANTHER" id="PTHR12563:SF15">
    <property type="entry name" value="GLYCEROL-3-PHOSPHATE ACYLTRANSFERASE 2, MITOCHONDRIAL"/>
    <property type="match status" value="1"/>
</dbReference>
<dbReference type="GO" id="GO:0008654">
    <property type="term" value="P:phospholipid biosynthetic process"/>
    <property type="evidence" value="ECO:0007669"/>
    <property type="project" value="TreeGrafter"/>
</dbReference>
<dbReference type="GO" id="GO:0034587">
    <property type="term" value="P:piRNA processing"/>
    <property type="evidence" value="ECO:0007669"/>
    <property type="project" value="TreeGrafter"/>
</dbReference>
<dbReference type="InterPro" id="IPR022284">
    <property type="entry name" value="GPAT/DHAPAT"/>
</dbReference>
<protein>
    <submittedName>
        <fullName evidence="3">Glycerol-3-phosphate acyltransferase 2, mitochondrial-like isoform X1</fullName>
    </submittedName>
</protein>
<dbReference type="GO" id="GO:0004366">
    <property type="term" value="F:glycerol-3-phosphate O-acyltransferase activity"/>
    <property type="evidence" value="ECO:0007669"/>
    <property type="project" value="TreeGrafter"/>
</dbReference>
<reference evidence="3" key="1">
    <citation type="submission" date="2022-02" db="EMBL/GenBank/DDBJ databases">
        <title>Atlantic sturgeon de novo genome assembly.</title>
        <authorList>
            <person name="Stock M."/>
            <person name="Klopp C."/>
            <person name="Guiguen Y."/>
            <person name="Cabau C."/>
            <person name="Parinello H."/>
            <person name="Santidrian Yebra-Pimentel E."/>
            <person name="Kuhl H."/>
            <person name="Dirks R.P."/>
            <person name="Guessner J."/>
            <person name="Wuertz S."/>
            <person name="Du K."/>
            <person name="Schartl M."/>
        </authorList>
    </citation>
    <scope>NUCLEOTIDE SEQUENCE</scope>
    <source>
        <strain evidence="3">STURGEONOMICS-FGT-2020</strain>
        <tissue evidence="3">Whole blood</tissue>
    </source>
</reference>
<feature type="region of interest" description="Disordered" evidence="1">
    <location>
        <begin position="1"/>
        <end position="21"/>
    </location>
</feature>
<dbReference type="Pfam" id="PF19277">
    <property type="entry name" value="GPAT_C"/>
    <property type="match status" value="1"/>
</dbReference>
<keyword evidence="4" id="KW-1185">Reference proteome</keyword>
<dbReference type="InterPro" id="IPR045520">
    <property type="entry name" value="GPAT/DHAPAT_C"/>
</dbReference>
<evidence type="ECO:0000256" key="1">
    <source>
        <dbReference type="SAM" id="MobiDB-lite"/>
    </source>
</evidence>
<dbReference type="InterPro" id="IPR002123">
    <property type="entry name" value="Plipid/glycerol_acylTrfase"/>
</dbReference>
<evidence type="ECO:0000259" key="2">
    <source>
        <dbReference type="SMART" id="SM00563"/>
    </source>
</evidence>
<dbReference type="GO" id="GO:0006072">
    <property type="term" value="P:glycerol-3-phosphate metabolic process"/>
    <property type="evidence" value="ECO:0007669"/>
    <property type="project" value="TreeGrafter"/>
</dbReference>
<name>A0AAD8CNL6_ACIOX</name>
<dbReference type="Proteomes" id="UP001230051">
    <property type="component" value="Unassembled WGS sequence"/>
</dbReference>
<accession>A0AAD8CNL6</accession>
<dbReference type="Pfam" id="PF01553">
    <property type="entry name" value="Acyltransferase"/>
    <property type="match status" value="1"/>
</dbReference>
<keyword evidence="3" id="KW-0012">Acyltransferase</keyword>